<dbReference type="InterPro" id="IPR013783">
    <property type="entry name" value="Ig-like_fold"/>
</dbReference>
<dbReference type="InterPro" id="IPR036179">
    <property type="entry name" value="Ig-like_dom_sf"/>
</dbReference>
<feature type="region of interest" description="Disordered" evidence="3">
    <location>
        <begin position="240"/>
        <end position="263"/>
    </location>
</feature>
<keyword evidence="7" id="KW-1185">Reference proteome</keyword>
<dbReference type="Gene3D" id="2.60.40.10">
    <property type="entry name" value="Immunoglobulins"/>
    <property type="match status" value="4"/>
</dbReference>
<feature type="domain" description="Ig-like" evidence="5">
    <location>
        <begin position="241"/>
        <end position="330"/>
    </location>
</feature>
<evidence type="ECO:0000256" key="3">
    <source>
        <dbReference type="SAM" id="MobiDB-lite"/>
    </source>
</evidence>
<name>G1U289_RABIT</name>
<evidence type="ECO:0000259" key="5">
    <source>
        <dbReference type="PROSITE" id="PS50835"/>
    </source>
</evidence>
<keyword evidence="4" id="KW-0812">Transmembrane</keyword>
<dbReference type="InterPro" id="IPR003597">
    <property type="entry name" value="Ig_C1-set"/>
</dbReference>
<evidence type="ECO:0000313" key="7">
    <source>
        <dbReference type="Proteomes" id="UP000001811"/>
    </source>
</evidence>
<feature type="transmembrane region" description="Helical" evidence="4">
    <location>
        <begin position="443"/>
        <end position="467"/>
    </location>
</feature>
<dbReference type="GeneTree" id="ENSGT00960000186656"/>
<organism evidence="6 7">
    <name type="scientific">Oryctolagus cuniculus</name>
    <name type="common">Rabbit</name>
    <dbReference type="NCBI Taxonomy" id="9986"/>
    <lineage>
        <taxon>Eukaryota</taxon>
        <taxon>Metazoa</taxon>
        <taxon>Chordata</taxon>
        <taxon>Craniata</taxon>
        <taxon>Vertebrata</taxon>
        <taxon>Euteleostomi</taxon>
        <taxon>Mammalia</taxon>
        <taxon>Eutheria</taxon>
        <taxon>Euarchontoglires</taxon>
        <taxon>Glires</taxon>
        <taxon>Lagomorpha</taxon>
        <taxon>Leporidae</taxon>
        <taxon>Oryctolagus</taxon>
    </lineage>
</organism>
<reference evidence="6" key="2">
    <citation type="submission" date="2025-08" db="UniProtKB">
        <authorList>
            <consortium name="Ensembl"/>
        </authorList>
    </citation>
    <scope>IDENTIFICATION</scope>
    <source>
        <strain evidence="6">Thorbecke</strain>
    </source>
</reference>
<keyword evidence="1" id="KW-1015">Disulfide bond</keyword>
<evidence type="ECO:0000256" key="2">
    <source>
        <dbReference type="ARBA" id="ARBA00023180"/>
    </source>
</evidence>
<accession>G1U289</accession>
<dbReference type="PaxDb" id="9986-ENSOCUP00000023485"/>
<evidence type="ECO:0000313" key="6">
    <source>
        <dbReference type="Ensembl" id="ENSOCUP00000023485.3"/>
    </source>
</evidence>
<dbReference type="FunFam" id="2.60.40.10:FF:001726">
    <property type="entry name" value="Signal-regulatory protein beta 3"/>
    <property type="match status" value="2"/>
</dbReference>
<dbReference type="Bgee" id="ENSOCUG00000026745">
    <property type="expression patterns" value="Expressed in skin of back and 1 other cell type or tissue"/>
</dbReference>
<dbReference type="AlphaFoldDB" id="G1U289"/>
<dbReference type="SUPFAM" id="SSF48726">
    <property type="entry name" value="Immunoglobulin"/>
    <property type="match status" value="4"/>
</dbReference>
<dbReference type="Ensembl" id="ENSOCUT00000022937.3">
    <property type="protein sequence ID" value="ENSOCUP00000023485.3"/>
    <property type="gene ID" value="ENSOCUG00000026745.3"/>
</dbReference>
<feature type="domain" description="Ig-like" evidence="5">
    <location>
        <begin position="22"/>
        <end position="132"/>
    </location>
</feature>
<evidence type="ECO:0000256" key="1">
    <source>
        <dbReference type="ARBA" id="ARBA00023157"/>
    </source>
</evidence>
<dbReference type="PANTHER" id="PTHR19971">
    <property type="entry name" value="SIGNAL-REGULATORY PROTEIN BETA"/>
    <property type="match status" value="1"/>
</dbReference>
<dbReference type="InterPro" id="IPR051755">
    <property type="entry name" value="Ig-like_CS_Receptor"/>
</dbReference>
<dbReference type="EMBL" id="AAGW02060570">
    <property type="status" value="NOT_ANNOTATED_CDS"/>
    <property type="molecule type" value="Genomic_DNA"/>
</dbReference>
<dbReference type="SMART" id="SM00407">
    <property type="entry name" value="IGc1"/>
    <property type="match status" value="2"/>
</dbReference>
<dbReference type="PROSITE" id="PS50835">
    <property type="entry name" value="IG_LIKE"/>
    <property type="match status" value="4"/>
</dbReference>
<keyword evidence="4" id="KW-0472">Membrane</keyword>
<protein>
    <recommendedName>
        <fullName evidence="5">Ig-like domain-containing protein</fullName>
    </recommendedName>
</protein>
<sequence length="472" mass="52282">RTQDLPCCAALHLRPSPARSAPRIRSWTFCFAAGKFFITLTGPSSRTTPGASVPFNCTAGPFGSQDINVTWLKDSDEHPASAQHLLPHDGGNYSVSSKAWVTLARQDVWSTIACEITHRVLPKPLRAALNLSQVLRVIPTLRITTNPSATHVRERQRVNLTCHASHFYPSPLSLTWMENRHTFLTVEWPAVTRNADGTYSLKHTWQAEATLEGSEFACWVVQDDQPPVQANVTLRAQAPEPKKGRMAHSVNLEGPRQRSKPGTSIQLTYSSSGVYTQHVTVIWFKNSTGHTYNVTSSVLVPLRADDLFSSVVCHVKHGPTLVFEQSVHLSQYLRVSPAVTVSQSSASSGLVAVTCHVQRFYPQSVYLTWVEDCHTQKGTEQPLSRRNGDGSYSLKSLHLVNASVQRTERVVTCRVQHEDQPPVQASLILSTTARTLGSLEIPAVVFVALLLGLKVLLVLSFTVTYICRWRHL</sequence>
<dbReference type="eggNOG" id="ENOG502S1XD">
    <property type="taxonomic scope" value="Eukaryota"/>
</dbReference>
<evidence type="ECO:0000256" key="4">
    <source>
        <dbReference type="SAM" id="Phobius"/>
    </source>
</evidence>
<keyword evidence="4" id="KW-1133">Transmembrane helix</keyword>
<dbReference type="InterPro" id="IPR007110">
    <property type="entry name" value="Ig-like_dom"/>
</dbReference>
<feature type="domain" description="Ig-like" evidence="5">
    <location>
        <begin position="139"/>
        <end position="233"/>
    </location>
</feature>
<dbReference type="HOGENOM" id="CLU_560146_0_0_1"/>
<reference evidence="6 7" key="1">
    <citation type="journal article" date="2011" name="Nature">
        <title>A high-resolution map of human evolutionary constraint using 29 mammals.</title>
        <authorList>
            <person name="Lindblad-Toh K."/>
            <person name="Garber M."/>
            <person name="Zuk O."/>
            <person name="Lin M.F."/>
            <person name="Parker B.J."/>
            <person name="Washietl S."/>
            <person name="Kheradpour P."/>
            <person name="Ernst J."/>
            <person name="Jordan G."/>
            <person name="Mauceli E."/>
            <person name="Ward L.D."/>
            <person name="Lowe C.B."/>
            <person name="Holloway A.K."/>
            <person name="Clamp M."/>
            <person name="Gnerre S."/>
            <person name="Alfoldi J."/>
            <person name="Beal K."/>
            <person name="Chang J."/>
            <person name="Clawson H."/>
            <person name="Cuff J."/>
            <person name="Di Palma F."/>
            <person name="Fitzgerald S."/>
            <person name="Flicek P."/>
            <person name="Guttman M."/>
            <person name="Hubisz M.J."/>
            <person name="Jaffe D.B."/>
            <person name="Jungreis I."/>
            <person name="Kent W.J."/>
            <person name="Kostka D."/>
            <person name="Lara M."/>
            <person name="Martins A.L."/>
            <person name="Massingham T."/>
            <person name="Moltke I."/>
            <person name="Raney B.J."/>
            <person name="Rasmussen M.D."/>
            <person name="Robinson J."/>
            <person name="Stark A."/>
            <person name="Vilella A.J."/>
            <person name="Wen J."/>
            <person name="Xie X."/>
            <person name="Zody M.C."/>
            <person name="Baldwin J."/>
            <person name="Bloom T."/>
            <person name="Chin C.W."/>
            <person name="Heiman D."/>
            <person name="Nicol R."/>
            <person name="Nusbaum C."/>
            <person name="Young S."/>
            <person name="Wilkinson J."/>
            <person name="Worley K.C."/>
            <person name="Kovar C.L."/>
            <person name="Muzny D.M."/>
            <person name="Gibbs R.A."/>
            <person name="Cree A."/>
            <person name="Dihn H.H."/>
            <person name="Fowler G."/>
            <person name="Jhangiani S."/>
            <person name="Joshi V."/>
            <person name="Lee S."/>
            <person name="Lewis L.R."/>
            <person name="Nazareth L.V."/>
            <person name="Okwuonu G."/>
            <person name="Santibanez J."/>
            <person name="Warren W.C."/>
            <person name="Mardis E.R."/>
            <person name="Weinstock G.M."/>
            <person name="Wilson R.K."/>
            <person name="Delehaunty K."/>
            <person name="Dooling D."/>
            <person name="Fronik C."/>
            <person name="Fulton L."/>
            <person name="Fulton B."/>
            <person name="Graves T."/>
            <person name="Minx P."/>
            <person name="Sodergren E."/>
            <person name="Birney E."/>
            <person name="Margulies E.H."/>
            <person name="Herrero J."/>
            <person name="Green E.D."/>
            <person name="Haussler D."/>
            <person name="Siepel A."/>
            <person name="Goldman N."/>
            <person name="Pollard K.S."/>
            <person name="Pedersen J.S."/>
            <person name="Lander E.S."/>
            <person name="Kellis M."/>
        </authorList>
    </citation>
    <scope>NUCLEOTIDE SEQUENCE [LARGE SCALE GENOMIC DNA]</scope>
    <source>
        <strain evidence="6 7">Thorbecke inbred</strain>
    </source>
</reference>
<keyword evidence="2" id="KW-0325">Glycoprotein</keyword>
<dbReference type="FunCoup" id="G1U289">
    <property type="interactions" value="30"/>
</dbReference>
<dbReference type="InParanoid" id="G1U289"/>
<dbReference type="STRING" id="9986.ENSOCUP00000023485"/>
<reference evidence="6" key="3">
    <citation type="submission" date="2025-09" db="UniProtKB">
        <authorList>
            <consortium name="Ensembl"/>
        </authorList>
    </citation>
    <scope>IDENTIFICATION</scope>
    <source>
        <strain evidence="6">Thorbecke</strain>
    </source>
</reference>
<proteinExistence type="predicted"/>
<dbReference type="Proteomes" id="UP000001811">
    <property type="component" value="Chromosome 4"/>
</dbReference>
<feature type="domain" description="Ig-like" evidence="5">
    <location>
        <begin position="337"/>
        <end position="430"/>
    </location>
</feature>
<dbReference type="Pfam" id="PF07654">
    <property type="entry name" value="C1-set"/>
    <property type="match status" value="3"/>
</dbReference>
<dbReference type="SMR" id="G1U289"/>